<feature type="transmembrane region" description="Helical" evidence="8">
    <location>
        <begin position="154"/>
        <end position="178"/>
    </location>
</feature>
<dbReference type="InterPro" id="IPR036259">
    <property type="entry name" value="MFS_trans_sf"/>
</dbReference>
<dbReference type="Pfam" id="PF00083">
    <property type="entry name" value="Sugar_tr"/>
    <property type="match status" value="1"/>
</dbReference>
<comment type="similarity">
    <text evidence="2 7">Belongs to the major facilitator superfamily. Sugar transporter (TC 2.A.1.1) family.</text>
</comment>
<dbReference type="NCBIfam" id="TIGR00879">
    <property type="entry name" value="SP"/>
    <property type="match status" value="1"/>
</dbReference>
<feature type="transmembrane region" description="Helical" evidence="8">
    <location>
        <begin position="394"/>
        <end position="413"/>
    </location>
</feature>
<reference evidence="10" key="1">
    <citation type="journal article" date="2020" name="Stud. Mycol.">
        <title>101 Dothideomycetes genomes: a test case for predicting lifestyles and emergence of pathogens.</title>
        <authorList>
            <person name="Haridas S."/>
            <person name="Albert R."/>
            <person name="Binder M."/>
            <person name="Bloem J."/>
            <person name="Labutti K."/>
            <person name="Salamov A."/>
            <person name="Andreopoulos B."/>
            <person name="Baker S."/>
            <person name="Barry K."/>
            <person name="Bills G."/>
            <person name="Bluhm B."/>
            <person name="Cannon C."/>
            <person name="Castanera R."/>
            <person name="Culley D."/>
            <person name="Daum C."/>
            <person name="Ezra D."/>
            <person name="Gonzalez J."/>
            <person name="Henrissat B."/>
            <person name="Kuo A."/>
            <person name="Liang C."/>
            <person name="Lipzen A."/>
            <person name="Lutzoni F."/>
            <person name="Magnuson J."/>
            <person name="Mondo S."/>
            <person name="Nolan M."/>
            <person name="Ohm R."/>
            <person name="Pangilinan J."/>
            <person name="Park H.-J."/>
            <person name="Ramirez L."/>
            <person name="Alfaro M."/>
            <person name="Sun H."/>
            <person name="Tritt A."/>
            <person name="Yoshinaga Y."/>
            <person name="Zwiers L.-H."/>
            <person name="Turgeon B."/>
            <person name="Goodwin S."/>
            <person name="Spatafora J."/>
            <person name="Crous P."/>
            <person name="Grigoriev I."/>
        </authorList>
    </citation>
    <scope>NUCLEOTIDE SEQUENCE</scope>
    <source>
        <strain evidence="10">ATCC 36951</strain>
    </source>
</reference>
<evidence type="ECO:0000256" key="6">
    <source>
        <dbReference type="ARBA" id="ARBA00023136"/>
    </source>
</evidence>
<proteinExistence type="inferred from homology"/>
<evidence type="ECO:0000313" key="11">
    <source>
        <dbReference type="Proteomes" id="UP000799537"/>
    </source>
</evidence>
<dbReference type="Gene3D" id="1.20.1250.20">
    <property type="entry name" value="MFS general substrate transporter like domains"/>
    <property type="match status" value="1"/>
</dbReference>
<keyword evidence="3 7" id="KW-0813">Transport</keyword>
<dbReference type="GO" id="GO:0016020">
    <property type="term" value="C:membrane"/>
    <property type="evidence" value="ECO:0007669"/>
    <property type="project" value="UniProtKB-SubCell"/>
</dbReference>
<dbReference type="Proteomes" id="UP000799537">
    <property type="component" value="Unassembled WGS sequence"/>
</dbReference>
<dbReference type="InterPro" id="IPR005828">
    <property type="entry name" value="MFS_sugar_transport-like"/>
</dbReference>
<dbReference type="PANTHER" id="PTHR48022:SF8">
    <property type="entry name" value="MAJOR FACILITATOR SUPERFAMILY (MFS) PROFILE DOMAIN-CONTAINING PROTEIN-RELATED"/>
    <property type="match status" value="1"/>
</dbReference>
<feature type="transmembrane region" description="Helical" evidence="8">
    <location>
        <begin position="198"/>
        <end position="215"/>
    </location>
</feature>
<dbReference type="PROSITE" id="PS00217">
    <property type="entry name" value="SUGAR_TRANSPORT_2"/>
    <property type="match status" value="1"/>
</dbReference>
<feature type="transmembrane region" description="Helical" evidence="8">
    <location>
        <begin position="14"/>
        <end position="34"/>
    </location>
</feature>
<dbReference type="InterPro" id="IPR020846">
    <property type="entry name" value="MFS_dom"/>
</dbReference>
<dbReference type="OrthoDB" id="5296287at2759"/>
<dbReference type="AlphaFoldDB" id="A0A6A6CML7"/>
<feature type="transmembrane region" description="Helical" evidence="8">
    <location>
        <begin position="356"/>
        <end position="374"/>
    </location>
</feature>
<evidence type="ECO:0000256" key="2">
    <source>
        <dbReference type="ARBA" id="ARBA00010992"/>
    </source>
</evidence>
<dbReference type="PROSITE" id="PS50850">
    <property type="entry name" value="MFS"/>
    <property type="match status" value="1"/>
</dbReference>
<dbReference type="GeneID" id="54570308"/>
<feature type="domain" description="Major facilitator superfamily (MFS) profile" evidence="9">
    <location>
        <begin position="21"/>
        <end position="487"/>
    </location>
</feature>
<accession>A0A6A6CML7</accession>
<dbReference type="InterPro" id="IPR005829">
    <property type="entry name" value="Sugar_transporter_CS"/>
</dbReference>
<feature type="transmembrane region" description="Helical" evidence="8">
    <location>
        <begin position="425"/>
        <end position="443"/>
    </location>
</feature>
<dbReference type="FunFam" id="1.20.1250.20:FF:000313">
    <property type="entry name" value="MFS quinate transporter"/>
    <property type="match status" value="1"/>
</dbReference>
<name>A0A6A6CML7_ZASCE</name>
<evidence type="ECO:0000256" key="3">
    <source>
        <dbReference type="ARBA" id="ARBA00022448"/>
    </source>
</evidence>
<dbReference type="PRINTS" id="PR00171">
    <property type="entry name" value="SUGRTRNSPORT"/>
</dbReference>
<organism evidence="10 11">
    <name type="scientific">Zasmidium cellare ATCC 36951</name>
    <dbReference type="NCBI Taxonomy" id="1080233"/>
    <lineage>
        <taxon>Eukaryota</taxon>
        <taxon>Fungi</taxon>
        <taxon>Dikarya</taxon>
        <taxon>Ascomycota</taxon>
        <taxon>Pezizomycotina</taxon>
        <taxon>Dothideomycetes</taxon>
        <taxon>Dothideomycetidae</taxon>
        <taxon>Mycosphaerellales</taxon>
        <taxon>Mycosphaerellaceae</taxon>
        <taxon>Zasmidium</taxon>
    </lineage>
</organism>
<dbReference type="InterPro" id="IPR050360">
    <property type="entry name" value="MFS_Sugar_Transporters"/>
</dbReference>
<dbReference type="PANTHER" id="PTHR48022">
    <property type="entry name" value="PLASTIDIC GLUCOSE TRANSPORTER 4"/>
    <property type="match status" value="1"/>
</dbReference>
<keyword evidence="5 8" id="KW-1133">Transmembrane helix</keyword>
<feature type="transmembrane region" description="Helical" evidence="8">
    <location>
        <begin position="463"/>
        <end position="483"/>
    </location>
</feature>
<dbReference type="GO" id="GO:0005351">
    <property type="term" value="F:carbohydrate:proton symporter activity"/>
    <property type="evidence" value="ECO:0007669"/>
    <property type="project" value="TreeGrafter"/>
</dbReference>
<sequence>MFTKRLQGAPKEILNWRLWYMVFAFGLMGASRGIDEGLTGTTASLPSFSRLFKLKDPSKTEQQQADELSNITSMVQMGSILGALVGFYLTDKLGRLWATRELCIVWIVGIAMYLSSAANGSLGLLYAGRFIAGIGIGQTVVVGPTYLAEIAPRYFRGLCVCFFSGSVYFGTMLAYFAAYGSSIHISGNTQLQWVVPTLLHIYVAVTIIILSFGCVESPRWLLKVGKPEKAAICLSKIRHLPVDHPFLLDELRGVTEELEREREATMGTTWFAPLRELVMIPANRYRLMLSVMTQLFSQWSGANSITIYAVEYFDMVGISGSQEKLFATAIFGLVKFISATGCAFFLIDFIGRKRSLLFGASLQFIAMLYMAIFLTIDSSAGDEGAVQSASDKHAATGAIVMIYLSGFGFALGWNSCQYLVNAEIYPLRLRAIGASFAMTFHFVNQYGNSKAVPSMFLALSNNGTMFFFAAVIILGMAWAWFFLPELAGMSLESINAVFDLPWWQIGRRGRKFAEELEEERREERDEKGAVVTVERIEKD</sequence>
<evidence type="ECO:0000256" key="7">
    <source>
        <dbReference type="RuleBase" id="RU003346"/>
    </source>
</evidence>
<comment type="subcellular location">
    <subcellularLocation>
        <location evidence="1">Membrane</location>
        <topology evidence="1">Multi-pass membrane protein</topology>
    </subcellularLocation>
</comment>
<gene>
    <name evidence="10" type="ORF">M409DRAFT_66655</name>
</gene>
<dbReference type="SUPFAM" id="SSF103473">
    <property type="entry name" value="MFS general substrate transporter"/>
    <property type="match status" value="1"/>
</dbReference>
<keyword evidence="4 8" id="KW-0812">Transmembrane</keyword>
<evidence type="ECO:0000313" key="10">
    <source>
        <dbReference type="EMBL" id="KAF2166686.1"/>
    </source>
</evidence>
<dbReference type="EMBL" id="ML993596">
    <property type="protein sequence ID" value="KAF2166686.1"/>
    <property type="molecule type" value="Genomic_DNA"/>
</dbReference>
<keyword evidence="11" id="KW-1185">Reference proteome</keyword>
<feature type="transmembrane region" description="Helical" evidence="8">
    <location>
        <begin position="325"/>
        <end position="347"/>
    </location>
</feature>
<dbReference type="InterPro" id="IPR003663">
    <property type="entry name" value="Sugar/inositol_transpt"/>
</dbReference>
<dbReference type="PROSITE" id="PS00216">
    <property type="entry name" value="SUGAR_TRANSPORT_1"/>
    <property type="match status" value="1"/>
</dbReference>
<evidence type="ECO:0000256" key="5">
    <source>
        <dbReference type="ARBA" id="ARBA00022989"/>
    </source>
</evidence>
<evidence type="ECO:0000259" key="9">
    <source>
        <dbReference type="PROSITE" id="PS50850"/>
    </source>
</evidence>
<feature type="transmembrane region" description="Helical" evidence="8">
    <location>
        <begin position="102"/>
        <end position="120"/>
    </location>
</feature>
<feature type="transmembrane region" description="Helical" evidence="8">
    <location>
        <begin position="126"/>
        <end position="147"/>
    </location>
</feature>
<feature type="transmembrane region" description="Helical" evidence="8">
    <location>
        <begin position="71"/>
        <end position="90"/>
    </location>
</feature>
<dbReference type="RefSeq" id="XP_033667575.1">
    <property type="nucleotide sequence ID" value="XM_033817036.1"/>
</dbReference>
<evidence type="ECO:0000256" key="4">
    <source>
        <dbReference type="ARBA" id="ARBA00022692"/>
    </source>
</evidence>
<feature type="transmembrane region" description="Helical" evidence="8">
    <location>
        <begin position="287"/>
        <end position="310"/>
    </location>
</feature>
<evidence type="ECO:0000256" key="8">
    <source>
        <dbReference type="SAM" id="Phobius"/>
    </source>
</evidence>
<evidence type="ECO:0000256" key="1">
    <source>
        <dbReference type="ARBA" id="ARBA00004141"/>
    </source>
</evidence>
<keyword evidence="6 8" id="KW-0472">Membrane</keyword>
<protein>
    <recommendedName>
        <fullName evidence="9">Major facilitator superfamily (MFS) profile domain-containing protein</fullName>
    </recommendedName>
</protein>